<dbReference type="AlphaFoldDB" id="A0A2A6E243"/>
<organism evidence="1 2">
    <name type="scientific">Candidatus Reconcilbacillus cellulovorans</name>
    <dbReference type="NCBI Taxonomy" id="1906605"/>
    <lineage>
        <taxon>Bacteria</taxon>
        <taxon>Bacillati</taxon>
        <taxon>Bacillota</taxon>
        <taxon>Bacilli</taxon>
        <taxon>Bacillales</taxon>
        <taxon>Paenibacillaceae</taxon>
        <taxon>Candidatus Reconcilbacillus</taxon>
    </lineage>
</organism>
<protein>
    <submittedName>
        <fullName evidence="1">Uncharacterized protein</fullName>
    </submittedName>
</protein>
<comment type="caution">
    <text evidence="1">The sequence shown here is derived from an EMBL/GenBank/DDBJ whole genome shotgun (WGS) entry which is preliminary data.</text>
</comment>
<evidence type="ECO:0000313" key="1">
    <source>
        <dbReference type="EMBL" id="PDO11002.1"/>
    </source>
</evidence>
<dbReference type="Proteomes" id="UP000243688">
    <property type="component" value="Unassembled WGS sequence"/>
</dbReference>
<dbReference type="EMBL" id="MOXJ01000006">
    <property type="protein sequence ID" value="PDO11002.1"/>
    <property type="molecule type" value="Genomic_DNA"/>
</dbReference>
<sequence length="177" mass="19251">MHPTNETTDKWASIRWFSSVGSVLRRKEAERSAREFAARAGVKEVRLEWAAAAAVVDLVKDVAMMESPLWAFLSGVPNRIRQAADASGRFETLIGILEDGAAEWFHAVFDGAYTVFAPYGDEAVRLAVGAALYFAALATAWEEAVGDAEPNPVEPAMDIFACGHWPVGMIGDCLYLV</sequence>
<reference evidence="1 2" key="1">
    <citation type="submission" date="2016-12" db="EMBL/GenBank/DDBJ databases">
        <title>Candidatus Reconcilibacillus cellulovorans genome.</title>
        <authorList>
            <person name="Kolinko S."/>
            <person name="Wu Y.-W."/>
            <person name="Tachea F."/>
            <person name="Denzel E."/>
            <person name="Hiras J."/>
            <person name="Baecker N."/>
            <person name="Chan L.J."/>
            <person name="Eichorst S.A."/>
            <person name="Frey D."/>
            <person name="Adams P.D."/>
            <person name="Pray T."/>
            <person name="Tanjore D."/>
            <person name="Petzold C.J."/>
            <person name="Gladden J.M."/>
            <person name="Simmons B.A."/>
            <person name="Singer S.W."/>
        </authorList>
    </citation>
    <scope>NUCLEOTIDE SEQUENCE [LARGE SCALE GENOMIC DNA]</scope>
    <source>
        <strain evidence="1">JTherm</strain>
    </source>
</reference>
<proteinExistence type="predicted"/>
<accession>A0A2A6E243</accession>
<gene>
    <name evidence="1" type="ORF">BLM47_04040</name>
</gene>
<evidence type="ECO:0000313" key="2">
    <source>
        <dbReference type="Proteomes" id="UP000243688"/>
    </source>
</evidence>
<name>A0A2A6E243_9BACL</name>